<proteinExistence type="predicted"/>
<dbReference type="RefSeq" id="WP_136890810.1">
    <property type="nucleotide sequence ID" value="NZ_CP034413.3"/>
</dbReference>
<evidence type="ECO:0000313" key="2">
    <source>
        <dbReference type="Proteomes" id="UP000298642"/>
    </source>
</evidence>
<accession>A0A4D7AM16</accession>
<protein>
    <submittedName>
        <fullName evidence="1">Uncharacterized protein</fullName>
    </submittedName>
</protein>
<gene>
    <name evidence="1" type="ORF">EIO64_04195</name>
</gene>
<keyword evidence="2" id="KW-1185">Reference proteome</keyword>
<dbReference type="AlphaFoldDB" id="A0A4D7AM16"/>
<dbReference type="EMBL" id="CP034413">
    <property type="protein sequence ID" value="QCI58518.1"/>
    <property type="molecule type" value="Genomic_DNA"/>
</dbReference>
<sequence>MDTMFENLDFRFDKENNDERPFMIACKDREIMDGERWVLVSLSTDEAKRLLKYLEEHIVK</sequence>
<dbReference type="KEGG" id="obj:EIO64_04195"/>
<name>A0A4D7AM16_9FIRM</name>
<reference evidence="2" key="1">
    <citation type="submission" date="2018-12" db="EMBL/GenBank/DDBJ databases">
        <title>Dusodibacter welbiota gen. nov., sp. nov., isolated from human faeces and emended description of the Oscillibacter genus.</title>
        <authorList>
            <person name="Le Roy T."/>
            <person name="Van der Smissen P."/>
            <person name="Delzenne N."/>
            <person name="Muccioli G."/>
            <person name="Collet J.F."/>
            <person name="Cani P.D."/>
        </authorList>
    </citation>
    <scope>NUCLEOTIDE SEQUENCE [LARGE SCALE GENOMIC DNA]</scope>
    <source>
        <strain evidence="2">J115</strain>
    </source>
</reference>
<dbReference type="Proteomes" id="UP000298642">
    <property type="component" value="Chromosome"/>
</dbReference>
<organism evidence="1 2">
    <name type="scientific">Dysosmobacter welbionis</name>
    <dbReference type="NCBI Taxonomy" id="2093857"/>
    <lineage>
        <taxon>Bacteria</taxon>
        <taxon>Bacillati</taxon>
        <taxon>Bacillota</taxon>
        <taxon>Clostridia</taxon>
        <taxon>Eubacteriales</taxon>
        <taxon>Oscillospiraceae</taxon>
        <taxon>Dysosmobacter</taxon>
    </lineage>
</organism>
<evidence type="ECO:0000313" key="1">
    <source>
        <dbReference type="EMBL" id="QCI58518.1"/>
    </source>
</evidence>